<keyword evidence="2" id="KW-0479">Metal-binding</keyword>
<dbReference type="Proteomes" id="UP000634011">
    <property type="component" value="Unassembled WGS sequence"/>
</dbReference>
<feature type="chain" id="PRO_5037457584" evidence="5">
    <location>
        <begin position="35"/>
        <end position="328"/>
    </location>
</feature>
<evidence type="ECO:0000256" key="2">
    <source>
        <dbReference type="ARBA" id="ARBA00022723"/>
    </source>
</evidence>
<evidence type="ECO:0000313" key="7">
    <source>
        <dbReference type="EMBL" id="MBC3860823.1"/>
    </source>
</evidence>
<dbReference type="InterPro" id="IPR001279">
    <property type="entry name" value="Metallo-B-lactamas"/>
</dbReference>
<feature type="domain" description="Metallo-beta-lactamase" evidence="6">
    <location>
        <begin position="98"/>
        <end position="296"/>
    </location>
</feature>
<dbReference type="CDD" id="cd07720">
    <property type="entry name" value="OPHC2-like_MBL-fold"/>
    <property type="match status" value="1"/>
</dbReference>
<dbReference type="SUPFAM" id="SSF56281">
    <property type="entry name" value="Metallo-hydrolase/oxidoreductase"/>
    <property type="match status" value="1"/>
</dbReference>
<dbReference type="SMART" id="SM00849">
    <property type="entry name" value="Lactamase_B"/>
    <property type="match status" value="1"/>
</dbReference>
<accession>A0A923HEC0</accession>
<evidence type="ECO:0000256" key="4">
    <source>
        <dbReference type="ARBA" id="ARBA00022833"/>
    </source>
</evidence>
<dbReference type="PANTHER" id="PTHR42978">
    <property type="entry name" value="QUORUM-QUENCHING LACTONASE YTNP-RELATED-RELATED"/>
    <property type="match status" value="1"/>
</dbReference>
<dbReference type="Pfam" id="PF00753">
    <property type="entry name" value="Lactamase_B"/>
    <property type="match status" value="1"/>
</dbReference>
<keyword evidence="5" id="KW-0732">Signal</keyword>
<feature type="signal peptide" evidence="5">
    <location>
        <begin position="1"/>
        <end position="34"/>
    </location>
</feature>
<keyword evidence="3" id="KW-0378">Hydrolase</keyword>
<dbReference type="PANTHER" id="PTHR42978:SF6">
    <property type="entry name" value="QUORUM-QUENCHING LACTONASE YTNP-RELATED"/>
    <property type="match status" value="1"/>
</dbReference>
<protein>
    <submittedName>
        <fullName evidence="7">MBL fold metallo-hydrolase</fullName>
    </submittedName>
</protein>
<sequence>MNNKVSKALRFGRNIVCALGVLSSAIGVMDVAHAEAPLVRTQAPAFYRTIVGKWEVTALLDENSPWPESLEVLFPDLSKEQKQALRAKTHLQPQNDFSTIAYLINTGTKLILIDAGGRGSAPTYGRLFNNMKAAGYRPEQVDDIYITHMHGDHIGGLSENGVRSFPNAFVHADYRELAQWEKPGEKGNGGAKTVVALLKPYIDAKKYQTFDGDTEFFSGFRAIASHGHTEGHSFYVIESEGQKMVFWGDFVVNDKVQFELLDAIPPGEADPAKGIALRKHLFAEAAQQAYLIGGAHFSFPGIGRVRDLGGKYIWVPIDYAAIPAATTK</sequence>
<evidence type="ECO:0000259" key="6">
    <source>
        <dbReference type="SMART" id="SM00849"/>
    </source>
</evidence>
<dbReference type="InterPro" id="IPR051013">
    <property type="entry name" value="MBL_superfamily_lactonases"/>
</dbReference>
<dbReference type="RefSeq" id="WP_186910746.1">
    <property type="nucleotide sequence ID" value="NZ_JACOFV010000001.1"/>
</dbReference>
<name>A0A923HEC0_9BURK</name>
<dbReference type="Gene3D" id="3.60.15.10">
    <property type="entry name" value="Ribonuclease Z/Hydroxyacylglutathione hydrolase-like"/>
    <property type="match status" value="1"/>
</dbReference>
<evidence type="ECO:0000256" key="5">
    <source>
        <dbReference type="SAM" id="SignalP"/>
    </source>
</evidence>
<comment type="similarity">
    <text evidence="1">Belongs to the metallo-beta-lactamase superfamily.</text>
</comment>
<evidence type="ECO:0000313" key="8">
    <source>
        <dbReference type="Proteomes" id="UP000634011"/>
    </source>
</evidence>
<evidence type="ECO:0000256" key="1">
    <source>
        <dbReference type="ARBA" id="ARBA00007749"/>
    </source>
</evidence>
<dbReference type="GO" id="GO:0046872">
    <property type="term" value="F:metal ion binding"/>
    <property type="evidence" value="ECO:0007669"/>
    <property type="project" value="UniProtKB-KW"/>
</dbReference>
<keyword evidence="4" id="KW-0862">Zinc</keyword>
<dbReference type="AlphaFoldDB" id="A0A923HEC0"/>
<reference evidence="7" key="1">
    <citation type="submission" date="2020-08" db="EMBL/GenBank/DDBJ databases">
        <title>Novel species isolated from subtropical streams in China.</title>
        <authorList>
            <person name="Lu H."/>
        </authorList>
    </citation>
    <scope>NUCLEOTIDE SEQUENCE</scope>
    <source>
        <strain evidence="7">KACC 12607</strain>
    </source>
</reference>
<comment type="caution">
    <text evidence="7">The sequence shown here is derived from an EMBL/GenBank/DDBJ whole genome shotgun (WGS) entry which is preliminary data.</text>
</comment>
<gene>
    <name evidence="7" type="ORF">H8K32_01825</name>
</gene>
<proteinExistence type="inferred from homology"/>
<dbReference type="GO" id="GO:0016787">
    <property type="term" value="F:hydrolase activity"/>
    <property type="evidence" value="ECO:0007669"/>
    <property type="project" value="UniProtKB-KW"/>
</dbReference>
<organism evidence="7 8">
    <name type="scientific">Undibacterium jejuense</name>
    <dbReference type="NCBI Taxonomy" id="1344949"/>
    <lineage>
        <taxon>Bacteria</taxon>
        <taxon>Pseudomonadati</taxon>
        <taxon>Pseudomonadota</taxon>
        <taxon>Betaproteobacteria</taxon>
        <taxon>Burkholderiales</taxon>
        <taxon>Oxalobacteraceae</taxon>
        <taxon>Undibacterium</taxon>
    </lineage>
</organism>
<keyword evidence="8" id="KW-1185">Reference proteome</keyword>
<dbReference type="EMBL" id="JACOFV010000001">
    <property type="protein sequence ID" value="MBC3860823.1"/>
    <property type="molecule type" value="Genomic_DNA"/>
</dbReference>
<dbReference type="InterPro" id="IPR036866">
    <property type="entry name" value="RibonucZ/Hydroxyglut_hydro"/>
</dbReference>
<evidence type="ECO:0000256" key="3">
    <source>
        <dbReference type="ARBA" id="ARBA00022801"/>
    </source>
</evidence>